<comment type="subcellular location">
    <subcellularLocation>
        <location evidence="1">Nucleus</location>
        <location evidence="1">Nucleolus</location>
    </subcellularLocation>
</comment>
<dbReference type="GO" id="GO:0000462">
    <property type="term" value="P:maturation of SSU-rRNA from tricistronic rRNA transcript (SSU-rRNA, 5.8S rRNA, LSU-rRNA)"/>
    <property type="evidence" value="ECO:0007669"/>
    <property type="project" value="TreeGrafter"/>
</dbReference>
<evidence type="ECO:0000256" key="9">
    <source>
        <dbReference type="ARBA" id="ARBA00049117"/>
    </source>
</evidence>
<dbReference type="PANTHER" id="PTHR12858:SF2">
    <property type="entry name" value="RIBOSOME BIOGENESIS PROTEIN BMS1 HOMOLOG"/>
    <property type="match status" value="1"/>
</dbReference>
<feature type="compositionally biased region" description="Acidic residues" evidence="11">
    <location>
        <begin position="610"/>
        <end position="620"/>
    </location>
</feature>
<dbReference type="GO" id="GO:0003924">
    <property type="term" value="F:GTPase activity"/>
    <property type="evidence" value="ECO:0007669"/>
    <property type="project" value="TreeGrafter"/>
</dbReference>
<feature type="compositionally biased region" description="Low complexity" evidence="11">
    <location>
        <begin position="1"/>
        <end position="12"/>
    </location>
</feature>
<comment type="similarity">
    <text evidence="10">Belongs to the TRAFAC class translation factor GTPase superfamily. Bms1-like GTPase family. BMS1 subfamily.</text>
</comment>
<gene>
    <name evidence="13" type="ORF">OAUR00152_LOCUS21267</name>
</gene>
<dbReference type="InterPro" id="IPR007034">
    <property type="entry name" value="BMS1_TSR1_C"/>
</dbReference>
<feature type="domain" description="Bms1-type G" evidence="12">
    <location>
        <begin position="98"/>
        <end position="260"/>
    </location>
</feature>
<dbReference type="InterPro" id="IPR012948">
    <property type="entry name" value="AARP2CN"/>
</dbReference>
<feature type="region of interest" description="Disordered" evidence="11">
    <location>
        <begin position="1160"/>
        <end position="1185"/>
    </location>
</feature>
<feature type="compositionally biased region" description="Low complexity" evidence="11">
    <location>
        <begin position="528"/>
        <end position="546"/>
    </location>
</feature>
<evidence type="ECO:0000256" key="3">
    <source>
        <dbReference type="ARBA" id="ARBA00022553"/>
    </source>
</evidence>
<dbReference type="InterPro" id="IPR030387">
    <property type="entry name" value="G_Bms1/Tsr1_dom"/>
</dbReference>
<keyword evidence="6" id="KW-0067">ATP-binding</keyword>
<dbReference type="AlphaFoldDB" id="A0A7S4J4L3"/>
<feature type="compositionally biased region" description="Acidic residues" evidence="11">
    <location>
        <begin position="668"/>
        <end position="677"/>
    </location>
</feature>
<keyword evidence="7" id="KW-0342">GTP-binding</keyword>
<name>A0A7S4J4L3_9STRA</name>
<dbReference type="PANTHER" id="PTHR12858">
    <property type="entry name" value="RIBOSOME BIOGENESIS PROTEIN"/>
    <property type="match status" value="1"/>
</dbReference>
<dbReference type="Gene3D" id="3.40.50.300">
    <property type="entry name" value="P-loop containing nucleotide triphosphate hydrolases"/>
    <property type="match status" value="1"/>
</dbReference>
<feature type="compositionally biased region" description="Basic residues" evidence="11">
    <location>
        <begin position="21"/>
        <end position="44"/>
    </location>
</feature>
<feature type="region of interest" description="Disordered" evidence="11">
    <location>
        <begin position="562"/>
        <end position="684"/>
    </location>
</feature>
<feature type="region of interest" description="Disordered" evidence="11">
    <location>
        <begin position="1205"/>
        <end position="1262"/>
    </location>
</feature>
<dbReference type="GO" id="GO:0032040">
    <property type="term" value="C:small-subunit processome"/>
    <property type="evidence" value="ECO:0007669"/>
    <property type="project" value="UniProtKB-ARBA"/>
</dbReference>
<keyword evidence="8" id="KW-0539">Nucleus</keyword>
<proteinExistence type="inferred from homology"/>
<organism evidence="13">
    <name type="scientific">Odontella aurita</name>
    <dbReference type="NCBI Taxonomy" id="265563"/>
    <lineage>
        <taxon>Eukaryota</taxon>
        <taxon>Sar</taxon>
        <taxon>Stramenopiles</taxon>
        <taxon>Ochrophyta</taxon>
        <taxon>Bacillariophyta</taxon>
        <taxon>Mediophyceae</taxon>
        <taxon>Biddulphiophycidae</taxon>
        <taxon>Eupodiscales</taxon>
        <taxon>Odontellaceae</taxon>
        <taxon>Odontella</taxon>
    </lineage>
</organism>
<dbReference type="FunFam" id="3.40.50.300:FF:000105">
    <property type="entry name" value="BMS1 ribosome biogenesis factor"/>
    <property type="match status" value="1"/>
</dbReference>
<dbReference type="GO" id="GO:0030686">
    <property type="term" value="C:90S preribosome"/>
    <property type="evidence" value="ECO:0007669"/>
    <property type="project" value="TreeGrafter"/>
</dbReference>
<sequence>MGDPHSASAAAGAGVGDQSNRSHKPSASKSSKPKGAKASKRTKREKAQGTLKDRHNPRAFGVANVVRTQRTIQRNLDRSQKKEYVPLKDRRREREVDAPPSCVVVMGPRGVGKSTLIRSLVKLHSDRNLNDPVGPITVTIGKRRRMTLVECPSEDTAAMLDCAKIADLVLLCVDAKYGFEMETFEFLNMLQVHGFPRVMGVFTHLDKFRTAKNLRKTKKLLKHRFWTEIYDGAKMFHFSGVVRDKYLKNEVRQLALHMGRTKFRPLVFRNTHPYLIADRHEDVTPPGDVEEDPSRDRTVTFYGYVRGSNLRRGQRVHVPGVGDFGLSDVRALPDPLPLPDPDADARERKSLNQKDAKLFAPLSNVGAVTYDEDAVYIDIGRVNYTKKENLDAADAKKRRKVGFADDEDDEDGSDSDGDSESDDDDEAQKDEPAGLLRSLQDVDEGVDEKLKGSTLRLFRGSRAVKADESSSSEEEEEDDEDEDDASDDGEEDSGEDDDDDDDEEAPMKAPGKDDDWGVADSDDDDKSAASSSSDSESEDPTSSAPAGARWKADLARRAALSYLSRESSSGGMNLQDLIYGRGKGSSSFSNAAAAGGDGNDGDNDENKGDEGEDSEEEDEDFFRVKKKESSSGGGGNGASGFSGDGGGNDALPRSRLGEEDSSRAVISPDEDSDDDEGGAAALGGDGQFDVQAWLDDSEGCLIESIRDKFVTGNWDSTTGGGDDDEGGEDKFGDFEDLESGEKFGPNGEIDSGSEDDRDDDDDDANVQGMTDDERREYYAKKKESHKSGFDEEYDGEKKGEASAGPGGEEKAESEYLDALKREKEERMRRNREEFGDDSRGNGGGGGGVSDASRLRHEGYRQGLYVRVRIEGVPPEFLHSYDPRLPLVVGGLTPQETRTGYVRCRFKKHRWHKRILKCNDPLVFSVGWRRFQSVPVFSTDDPGGRNRYLKYTPEHMHCGATFYGHQVPPNTGILAVQKLQGNISGFRIAATGVALELNDSFKIVKKLKLVGSPTKIFKNTAFVEGMFNSMLEVSRFEGASIRTVSGVRGQVKKALNHGRPGTFRATFEDKIVMSDIVFCRTWMPVEIKQYYNPVSSLLLGGGRKGKGEGSKWRGMKPKGQLQVETNTPIEVKPDSIYKPIVRPEKKFNKLRIPKRLEESLPYKSKSKDEHKKKKGKSYVSKRAVVMDSSERKKHAFVAAVNAIRNEKTSKKKVRNAERRAEKAKDDAKTQERIDAARKVNKKREYRADGKMMAARERKRMRGE</sequence>
<feature type="region of interest" description="Disordered" evidence="11">
    <location>
        <begin position="1"/>
        <end position="84"/>
    </location>
</feature>
<feature type="compositionally biased region" description="Basic and acidic residues" evidence="11">
    <location>
        <begin position="75"/>
        <end position="84"/>
    </location>
</feature>
<dbReference type="CDD" id="cd01882">
    <property type="entry name" value="BMS1"/>
    <property type="match status" value="1"/>
</dbReference>
<comment type="catalytic activity">
    <reaction evidence="9">
        <text>GTP + H2O = GDP + phosphate + H(+)</text>
        <dbReference type="Rhea" id="RHEA:19669"/>
        <dbReference type="ChEBI" id="CHEBI:15377"/>
        <dbReference type="ChEBI" id="CHEBI:15378"/>
        <dbReference type="ChEBI" id="CHEBI:37565"/>
        <dbReference type="ChEBI" id="CHEBI:43474"/>
        <dbReference type="ChEBI" id="CHEBI:58189"/>
    </reaction>
    <physiologicalReaction direction="left-to-right" evidence="9">
        <dbReference type="Rhea" id="RHEA:19670"/>
    </physiologicalReaction>
</comment>
<evidence type="ECO:0000259" key="12">
    <source>
        <dbReference type="PROSITE" id="PS51714"/>
    </source>
</evidence>
<keyword evidence="2" id="KW-0690">Ribosome biogenesis</keyword>
<feature type="compositionally biased region" description="Acidic residues" evidence="11">
    <location>
        <begin position="470"/>
        <end position="504"/>
    </location>
</feature>
<dbReference type="GO" id="GO:0034511">
    <property type="term" value="F:U3 snoRNA binding"/>
    <property type="evidence" value="ECO:0007669"/>
    <property type="project" value="TreeGrafter"/>
</dbReference>
<evidence type="ECO:0000256" key="10">
    <source>
        <dbReference type="ARBA" id="ARBA00061391"/>
    </source>
</evidence>
<feature type="compositionally biased region" description="Basic and acidic residues" evidence="11">
    <location>
        <begin position="807"/>
        <end position="839"/>
    </location>
</feature>
<accession>A0A7S4J4L3</accession>
<feature type="compositionally biased region" description="Basic and acidic residues" evidence="11">
    <location>
        <begin position="1244"/>
        <end position="1262"/>
    </location>
</feature>
<protein>
    <recommendedName>
        <fullName evidence="12">Bms1-type G domain-containing protein</fullName>
    </recommendedName>
</protein>
<evidence type="ECO:0000256" key="4">
    <source>
        <dbReference type="ARBA" id="ARBA00022741"/>
    </source>
</evidence>
<feature type="compositionally biased region" description="Acidic residues" evidence="11">
    <location>
        <begin position="516"/>
        <end position="525"/>
    </location>
</feature>
<evidence type="ECO:0000256" key="2">
    <source>
        <dbReference type="ARBA" id="ARBA00022517"/>
    </source>
</evidence>
<evidence type="ECO:0000256" key="6">
    <source>
        <dbReference type="ARBA" id="ARBA00022840"/>
    </source>
</evidence>
<dbReference type="EMBL" id="HBKQ01031278">
    <property type="protein sequence ID" value="CAE2250858.1"/>
    <property type="molecule type" value="Transcribed_RNA"/>
</dbReference>
<dbReference type="SMART" id="SM00785">
    <property type="entry name" value="AARP2CN"/>
    <property type="match status" value="1"/>
</dbReference>
<evidence type="ECO:0000256" key="8">
    <source>
        <dbReference type="ARBA" id="ARBA00023242"/>
    </source>
</evidence>
<dbReference type="GO" id="GO:0005654">
    <property type="term" value="C:nucleoplasm"/>
    <property type="evidence" value="ECO:0007669"/>
    <property type="project" value="UniProtKB-ARBA"/>
</dbReference>
<dbReference type="GO" id="GO:0005524">
    <property type="term" value="F:ATP binding"/>
    <property type="evidence" value="ECO:0007669"/>
    <property type="project" value="UniProtKB-KW"/>
</dbReference>
<dbReference type="Pfam" id="PF04950">
    <property type="entry name" value="RIBIOP_C"/>
    <property type="match status" value="1"/>
</dbReference>
<keyword evidence="5" id="KW-0378">Hydrolase</keyword>
<dbReference type="SUPFAM" id="SSF52540">
    <property type="entry name" value="P-loop containing nucleoside triphosphate hydrolases"/>
    <property type="match status" value="1"/>
</dbReference>
<feature type="compositionally biased region" description="Acidic residues" evidence="11">
    <location>
        <begin position="751"/>
        <end position="764"/>
    </location>
</feature>
<feature type="compositionally biased region" description="Basic and acidic residues" evidence="11">
    <location>
        <begin position="1205"/>
        <end position="1236"/>
    </location>
</feature>
<keyword evidence="3" id="KW-0597">Phosphoprotein</keyword>
<evidence type="ECO:0000256" key="11">
    <source>
        <dbReference type="SAM" id="MobiDB-lite"/>
    </source>
</evidence>
<feature type="compositionally biased region" description="Gly residues" evidence="11">
    <location>
        <begin position="631"/>
        <end position="648"/>
    </location>
</feature>
<feature type="region of interest" description="Disordered" evidence="11">
    <location>
        <begin position="395"/>
        <end position="550"/>
    </location>
</feature>
<dbReference type="SMART" id="SM01362">
    <property type="entry name" value="DUF663"/>
    <property type="match status" value="1"/>
</dbReference>
<dbReference type="InterPro" id="IPR037875">
    <property type="entry name" value="Bms1_N"/>
</dbReference>
<dbReference type="GO" id="GO:0000479">
    <property type="term" value="P:endonucleolytic cleavage of tricistronic rRNA transcript (SSU-rRNA, 5.8S rRNA, LSU-rRNA)"/>
    <property type="evidence" value="ECO:0007669"/>
    <property type="project" value="TreeGrafter"/>
</dbReference>
<dbReference type="GO" id="GO:0005525">
    <property type="term" value="F:GTP binding"/>
    <property type="evidence" value="ECO:0007669"/>
    <property type="project" value="UniProtKB-KW"/>
</dbReference>
<dbReference type="InterPro" id="IPR039761">
    <property type="entry name" value="Bms1/Tsr1"/>
</dbReference>
<dbReference type="Pfam" id="PF08142">
    <property type="entry name" value="AARP2CN"/>
    <property type="match status" value="1"/>
</dbReference>
<feature type="compositionally biased region" description="Basic and acidic residues" evidence="11">
    <location>
        <begin position="45"/>
        <end position="56"/>
    </location>
</feature>
<dbReference type="PROSITE" id="PS51714">
    <property type="entry name" value="G_BMS1"/>
    <property type="match status" value="1"/>
</dbReference>
<evidence type="ECO:0000256" key="1">
    <source>
        <dbReference type="ARBA" id="ARBA00004604"/>
    </source>
</evidence>
<feature type="compositionally biased region" description="Basic and acidic residues" evidence="11">
    <location>
        <begin position="771"/>
        <end position="800"/>
    </location>
</feature>
<evidence type="ECO:0000256" key="7">
    <source>
        <dbReference type="ARBA" id="ARBA00023134"/>
    </source>
</evidence>
<evidence type="ECO:0000256" key="5">
    <source>
        <dbReference type="ARBA" id="ARBA00022801"/>
    </source>
</evidence>
<keyword evidence="4" id="KW-0547">Nucleotide-binding</keyword>
<dbReference type="InterPro" id="IPR027417">
    <property type="entry name" value="P-loop_NTPase"/>
</dbReference>
<feature type="region of interest" description="Disordered" evidence="11">
    <location>
        <begin position="706"/>
        <end position="853"/>
    </location>
</feature>
<evidence type="ECO:0000313" key="13">
    <source>
        <dbReference type="EMBL" id="CAE2250858.1"/>
    </source>
</evidence>
<feature type="compositionally biased region" description="Low complexity" evidence="11">
    <location>
        <begin position="584"/>
        <end position="594"/>
    </location>
</feature>
<feature type="region of interest" description="Disordered" evidence="11">
    <location>
        <begin position="329"/>
        <end position="349"/>
    </location>
</feature>
<feature type="compositionally biased region" description="Acidic residues" evidence="11">
    <location>
        <begin position="404"/>
        <end position="428"/>
    </location>
</feature>
<reference evidence="13" key="1">
    <citation type="submission" date="2021-01" db="EMBL/GenBank/DDBJ databases">
        <authorList>
            <person name="Corre E."/>
            <person name="Pelletier E."/>
            <person name="Niang G."/>
            <person name="Scheremetjew M."/>
            <person name="Finn R."/>
            <person name="Kale V."/>
            <person name="Holt S."/>
            <person name="Cochrane G."/>
            <person name="Meng A."/>
            <person name="Brown T."/>
            <person name="Cohen L."/>
        </authorList>
    </citation>
    <scope>NUCLEOTIDE SEQUENCE</scope>
    <source>
        <strain evidence="13">Isolate 1302-5</strain>
    </source>
</reference>